<dbReference type="OrthoDB" id="2626605at2"/>
<protein>
    <submittedName>
        <fullName evidence="2">DUF2524 domain-containing protein</fullName>
    </submittedName>
</protein>
<dbReference type="RefSeq" id="WP_138197243.1">
    <property type="nucleotide sequence ID" value="NZ_VCIW01000022.1"/>
</dbReference>
<keyword evidence="3" id="KW-1185">Reference proteome</keyword>
<dbReference type="AlphaFoldDB" id="A0A5R9G4K2"/>
<feature type="coiled-coil region" evidence="1">
    <location>
        <begin position="11"/>
        <end position="57"/>
    </location>
</feature>
<name>A0A5R9G4K2_9BACL</name>
<dbReference type="Proteomes" id="UP000309676">
    <property type="component" value="Unassembled WGS sequence"/>
</dbReference>
<evidence type="ECO:0000256" key="1">
    <source>
        <dbReference type="SAM" id="Coils"/>
    </source>
</evidence>
<reference evidence="2 3" key="1">
    <citation type="submission" date="2019-05" db="EMBL/GenBank/DDBJ databases">
        <authorList>
            <person name="Narsing Rao M.P."/>
            <person name="Li W.J."/>
        </authorList>
    </citation>
    <scope>NUCLEOTIDE SEQUENCE [LARGE SCALE GENOMIC DNA]</scope>
    <source>
        <strain evidence="2 3">SYSU_K30003</strain>
    </source>
</reference>
<organism evidence="2 3">
    <name type="scientific">Paenibacillus antri</name>
    <dbReference type="NCBI Taxonomy" id="2582848"/>
    <lineage>
        <taxon>Bacteria</taxon>
        <taxon>Bacillati</taxon>
        <taxon>Bacillota</taxon>
        <taxon>Bacilli</taxon>
        <taxon>Bacillales</taxon>
        <taxon>Paenibacillaceae</taxon>
        <taxon>Paenibacillus</taxon>
    </lineage>
</organism>
<proteinExistence type="predicted"/>
<keyword evidence="1" id="KW-0175">Coiled coil</keyword>
<evidence type="ECO:0000313" key="3">
    <source>
        <dbReference type="Proteomes" id="UP000309676"/>
    </source>
</evidence>
<comment type="caution">
    <text evidence="2">The sequence shown here is derived from an EMBL/GenBank/DDBJ whole genome shotgun (WGS) entry which is preliminary data.</text>
</comment>
<evidence type="ECO:0000313" key="2">
    <source>
        <dbReference type="EMBL" id="TLS49266.1"/>
    </source>
</evidence>
<dbReference type="EMBL" id="VCIW01000022">
    <property type="protein sequence ID" value="TLS49266.1"/>
    <property type="molecule type" value="Genomic_DNA"/>
</dbReference>
<gene>
    <name evidence="2" type="ORF">FE782_25755</name>
</gene>
<accession>A0A5R9G4K2</accession>
<sequence>MLDQLESNYDCSNADDDLPKLLQELEEWRSKSGNDASKETIDTINRLENQIHFIRNKCGIR</sequence>